<dbReference type="EMBL" id="ML735373">
    <property type="protein sequence ID" value="KAE8384425.1"/>
    <property type="molecule type" value="Genomic_DNA"/>
</dbReference>
<reference evidence="2" key="1">
    <citation type="submission" date="2019-04" db="EMBL/GenBank/DDBJ databases">
        <title>Friends and foes A comparative genomics studyof 23 Aspergillus species from section Flavi.</title>
        <authorList>
            <consortium name="DOE Joint Genome Institute"/>
            <person name="Kjaerbolling I."/>
            <person name="Vesth T."/>
            <person name="Frisvad J.C."/>
            <person name="Nybo J.L."/>
            <person name="Theobald S."/>
            <person name="Kildgaard S."/>
            <person name="Isbrandt T."/>
            <person name="Kuo A."/>
            <person name="Sato A."/>
            <person name="Lyhne E.K."/>
            <person name="Kogle M.E."/>
            <person name="Wiebenga A."/>
            <person name="Kun R.S."/>
            <person name="Lubbers R.J."/>
            <person name="Makela M.R."/>
            <person name="Barry K."/>
            <person name="Chovatia M."/>
            <person name="Clum A."/>
            <person name="Daum C."/>
            <person name="Haridas S."/>
            <person name="He G."/>
            <person name="LaButti K."/>
            <person name="Lipzen A."/>
            <person name="Mondo S."/>
            <person name="Riley R."/>
            <person name="Salamov A."/>
            <person name="Simmons B.A."/>
            <person name="Magnuson J.K."/>
            <person name="Henrissat B."/>
            <person name="Mortensen U.H."/>
            <person name="Larsen T.O."/>
            <person name="Devries R.P."/>
            <person name="Grigoriev I.V."/>
            <person name="Machida M."/>
            <person name="Baker S.E."/>
            <person name="Andersen M.R."/>
        </authorList>
    </citation>
    <scope>NUCLEOTIDE SEQUENCE [LARGE SCALE GENOMIC DNA]</scope>
    <source>
        <strain evidence="2">IBT 14317</strain>
    </source>
</reference>
<dbReference type="AlphaFoldDB" id="A0A5N7BRG5"/>
<keyword evidence="1" id="KW-1133">Transmembrane helix</keyword>
<organism evidence="2">
    <name type="scientific">Petromyces alliaceus</name>
    <name type="common">Aspergillus alliaceus</name>
    <dbReference type="NCBI Taxonomy" id="209559"/>
    <lineage>
        <taxon>Eukaryota</taxon>
        <taxon>Fungi</taxon>
        <taxon>Dikarya</taxon>
        <taxon>Ascomycota</taxon>
        <taxon>Pezizomycotina</taxon>
        <taxon>Eurotiomycetes</taxon>
        <taxon>Eurotiomycetidae</taxon>
        <taxon>Eurotiales</taxon>
        <taxon>Aspergillaceae</taxon>
        <taxon>Aspergillus</taxon>
        <taxon>Aspergillus subgen. Circumdati</taxon>
    </lineage>
</organism>
<name>A0A5N7BRG5_PETAA</name>
<accession>A0A5N7BRG5</accession>
<evidence type="ECO:0000313" key="2">
    <source>
        <dbReference type="EMBL" id="KAE8384425.1"/>
    </source>
</evidence>
<evidence type="ECO:0000256" key="1">
    <source>
        <dbReference type="SAM" id="Phobius"/>
    </source>
</evidence>
<keyword evidence="1" id="KW-0472">Membrane</keyword>
<dbReference type="Proteomes" id="UP000326877">
    <property type="component" value="Unassembled WGS sequence"/>
</dbReference>
<feature type="transmembrane region" description="Helical" evidence="1">
    <location>
        <begin position="90"/>
        <end position="113"/>
    </location>
</feature>
<keyword evidence="1" id="KW-0812">Transmembrane</keyword>
<protein>
    <submittedName>
        <fullName evidence="2">Uncharacterized protein</fullName>
    </submittedName>
</protein>
<proteinExistence type="predicted"/>
<gene>
    <name evidence="2" type="ORF">BDV23DRAFT_166784</name>
</gene>
<sequence length="144" mass="16889">MCNLTPPLPPPALPSFPCNPFQSSELESFSHYPPIWLNAVATFQLSKLTAPPLQFLIPASEWGHFVETRVLQKKKEKKEKRGKVKKGKSFWVIFIFCFHLCFENVAIEGFWLVEPGARRIRNPWWHKKGKKRYKLKQNKTEHID</sequence>